<keyword evidence="2" id="KW-1185">Reference proteome</keyword>
<proteinExistence type="predicted"/>
<sequence length="63" mass="7222">MVLSPTGLKGCRIESREDHIHLQHQYCIDILISIRSMRCNIYEKKSQLLLLTTSSDNAYGPQC</sequence>
<reference evidence="1 2" key="1">
    <citation type="journal article" date="2019" name="Nat. Plants">
        <title>Genome sequencing of Musa balbisiana reveals subgenome evolution and function divergence in polyploid bananas.</title>
        <authorList>
            <person name="Yao X."/>
        </authorList>
    </citation>
    <scope>NUCLEOTIDE SEQUENCE [LARGE SCALE GENOMIC DNA]</scope>
    <source>
        <strain evidence="2">cv. DH-PKW</strain>
        <tissue evidence="1">Leaves</tissue>
    </source>
</reference>
<dbReference type="AlphaFoldDB" id="A0A4S8JUL7"/>
<dbReference type="EMBL" id="PYDT01000003">
    <property type="protein sequence ID" value="THU65867.1"/>
    <property type="molecule type" value="Genomic_DNA"/>
</dbReference>
<gene>
    <name evidence="1" type="ORF">C4D60_Mb05t08160</name>
</gene>
<protein>
    <submittedName>
        <fullName evidence="1">Uncharacterized protein</fullName>
    </submittedName>
</protein>
<dbReference type="Proteomes" id="UP000317650">
    <property type="component" value="Chromosome 5"/>
</dbReference>
<organism evidence="1 2">
    <name type="scientific">Musa balbisiana</name>
    <name type="common">Banana</name>
    <dbReference type="NCBI Taxonomy" id="52838"/>
    <lineage>
        <taxon>Eukaryota</taxon>
        <taxon>Viridiplantae</taxon>
        <taxon>Streptophyta</taxon>
        <taxon>Embryophyta</taxon>
        <taxon>Tracheophyta</taxon>
        <taxon>Spermatophyta</taxon>
        <taxon>Magnoliopsida</taxon>
        <taxon>Liliopsida</taxon>
        <taxon>Zingiberales</taxon>
        <taxon>Musaceae</taxon>
        <taxon>Musa</taxon>
    </lineage>
</organism>
<name>A0A4S8JUL7_MUSBA</name>
<comment type="caution">
    <text evidence="1">The sequence shown here is derived from an EMBL/GenBank/DDBJ whole genome shotgun (WGS) entry which is preliminary data.</text>
</comment>
<evidence type="ECO:0000313" key="2">
    <source>
        <dbReference type="Proteomes" id="UP000317650"/>
    </source>
</evidence>
<accession>A0A4S8JUL7</accession>
<evidence type="ECO:0000313" key="1">
    <source>
        <dbReference type="EMBL" id="THU65867.1"/>
    </source>
</evidence>